<protein>
    <submittedName>
        <fullName evidence="1">Uncharacterized protein</fullName>
    </submittedName>
</protein>
<sequence>MTDVFEQQLVERIHIVILCGRHLFEDIRMAANCPLTEDHHATGQNVRAFYGDGDRRALIGPRQEITFAQHNALATGDIHRVNN</sequence>
<gene>
    <name evidence="1" type="ORF">SDC9_178512</name>
</gene>
<proteinExistence type="predicted"/>
<accession>A0A645GVY3</accession>
<reference evidence="1" key="1">
    <citation type="submission" date="2019-08" db="EMBL/GenBank/DDBJ databases">
        <authorList>
            <person name="Kucharzyk K."/>
            <person name="Murdoch R.W."/>
            <person name="Higgins S."/>
            <person name="Loffler F."/>
        </authorList>
    </citation>
    <scope>NUCLEOTIDE SEQUENCE</scope>
</reference>
<evidence type="ECO:0000313" key="1">
    <source>
        <dbReference type="EMBL" id="MPN31041.1"/>
    </source>
</evidence>
<organism evidence="1">
    <name type="scientific">bioreactor metagenome</name>
    <dbReference type="NCBI Taxonomy" id="1076179"/>
    <lineage>
        <taxon>unclassified sequences</taxon>
        <taxon>metagenomes</taxon>
        <taxon>ecological metagenomes</taxon>
    </lineage>
</organism>
<name>A0A645GVY3_9ZZZZ</name>
<comment type="caution">
    <text evidence="1">The sequence shown here is derived from an EMBL/GenBank/DDBJ whole genome shotgun (WGS) entry which is preliminary data.</text>
</comment>
<dbReference type="EMBL" id="VSSQ01082410">
    <property type="protein sequence ID" value="MPN31041.1"/>
    <property type="molecule type" value="Genomic_DNA"/>
</dbReference>
<dbReference type="AlphaFoldDB" id="A0A645GVY3"/>